<dbReference type="RefSeq" id="WP_110300166.1">
    <property type="nucleotide sequence ID" value="NZ_QJJM01000017.1"/>
</dbReference>
<dbReference type="OrthoDB" id="7388088at2"/>
<dbReference type="AlphaFoldDB" id="A0A2V3UPQ0"/>
<keyword evidence="2" id="KW-0732">Signal</keyword>
<accession>A0A2V3UPQ0</accession>
<feature type="signal peptide" evidence="2">
    <location>
        <begin position="1"/>
        <end position="24"/>
    </location>
</feature>
<proteinExistence type="predicted"/>
<evidence type="ECO:0000313" key="4">
    <source>
        <dbReference type="Proteomes" id="UP000248014"/>
    </source>
</evidence>
<gene>
    <name evidence="3" type="ORF">C7451_11768</name>
</gene>
<feature type="region of interest" description="Disordered" evidence="1">
    <location>
        <begin position="29"/>
        <end position="90"/>
    </location>
</feature>
<reference evidence="3 4" key="1">
    <citation type="submission" date="2018-05" db="EMBL/GenBank/DDBJ databases">
        <title>Genomic Encyclopedia of Type Strains, Phase IV (KMG-IV): sequencing the most valuable type-strain genomes for metagenomic binning, comparative biology and taxonomic classification.</title>
        <authorList>
            <person name="Goeker M."/>
        </authorList>
    </citation>
    <scope>NUCLEOTIDE SEQUENCE [LARGE SCALE GENOMIC DNA]</scope>
    <source>
        <strain evidence="3 4">DSM 3183</strain>
    </source>
</reference>
<evidence type="ECO:0000256" key="2">
    <source>
        <dbReference type="SAM" id="SignalP"/>
    </source>
</evidence>
<protein>
    <submittedName>
        <fullName evidence="3">Uncharacterized protein</fullName>
    </submittedName>
</protein>
<organism evidence="3 4">
    <name type="scientific">Blastomonas natatoria</name>
    <dbReference type="NCBI Taxonomy" id="34015"/>
    <lineage>
        <taxon>Bacteria</taxon>
        <taxon>Pseudomonadati</taxon>
        <taxon>Pseudomonadota</taxon>
        <taxon>Alphaproteobacteria</taxon>
        <taxon>Sphingomonadales</taxon>
        <taxon>Sphingomonadaceae</taxon>
        <taxon>Blastomonas</taxon>
    </lineage>
</organism>
<name>A0A2V3UPQ0_9SPHN</name>
<sequence length="609" mass="64391">MRRAIVTGCVSLLALAFVSAPVIGQNEAPESLLPPGFNDPAPSPSQPESPPPPEPGRPAVPAPGPVAPLSQAPLPSLAGQETPTDDELSEELAKLQEQLEAQLALTQALPPSARRSLDLIGPLDQANGGYAASSLGNIGGAYAQTLVRRTSGRIISRWASLALQKLLLSELATPQGVNGANWAAERAALLLRIGSADGAVRMVQAIDPPAATPRLINVALDSYLASADPLGMCPLLPFAGDRAKGNQWQLVRAICSGFSGEGSAAREQIDRARRQSGMERIDVVLAEKIVGASMNGRRAVTVQWDDVDQLTRWRFGLALTAGIEPPDSLYARADRNFQAWRARAPMAPLASRVQAADLAAAMGVLSSAAMVDLYSATFDDPGTDEALRDRTALLRTAYVAADVDDRVRAMRTLWARSENRFARYSAHILTAHAAARVAPSDDLSDYADDLVVSMVSAGFDISASRWRQVVEEGSLGWAVLAVALPGRSPVPASQVSSFFDNDQSENARKSAFLVAGLAGLGRLSAADRESLAQDLGIGLGGQTRWIRAIREAADAGNDGLVTLLVGMGMQGNDWSAMTPRQLYHVVSALRVAGRQAEARMIAAEAVSRA</sequence>
<dbReference type="Proteomes" id="UP000248014">
    <property type="component" value="Unassembled WGS sequence"/>
</dbReference>
<evidence type="ECO:0000313" key="3">
    <source>
        <dbReference type="EMBL" id="PXW68478.1"/>
    </source>
</evidence>
<evidence type="ECO:0000256" key="1">
    <source>
        <dbReference type="SAM" id="MobiDB-lite"/>
    </source>
</evidence>
<keyword evidence="4" id="KW-1185">Reference proteome</keyword>
<feature type="chain" id="PRO_5015971229" evidence="2">
    <location>
        <begin position="25"/>
        <end position="609"/>
    </location>
</feature>
<dbReference type="EMBL" id="QJJM01000017">
    <property type="protein sequence ID" value="PXW68478.1"/>
    <property type="molecule type" value="Genomic_DNA"/>
</dbReference>
<feature type="compositionally biased region" description="Pro residues" evidence="1">
    <location>
        <begin position="41"/>
        <end position="66"/>
    </location>
</feature>
<comment type="caution">
    <text evidence="3">The sequence shown here is derived from an EMBL/GenBank/DDBJ whole genome shotgun (WGS) entry which is preliminary data.</text>
</comment>